<protein>
    <submittedName>
        <fullName evidence="6">Uncharacterized protein</fullName>
    </submittedName>
</protein>
<dbReference type="FunFam" id="3.40.50.300:FF:001447">
    <property type="entry name" value="Ras-related protein Rab-1B"/>
    <property type="match status" value="1"/>
</dbReference>
<keyword evidence="3" id="KW-0342">GTP-binding</keyword>
<dbReference type="Gene3D" id="3.40.50.300">
    <property type="entry name" value="P-loop containing nucleotide triphosphate hydrolases"/>
    <property type="match status" value="1"/>
</dbReference>
<dbReference type="InterPro" id="IPR027417">
    <property type="entry name" value="P-loop_NTPase"/>
</dbReference>
<accession>A0A421F1G5</accession>
<dbReference type="NCBIfam" id="TIGR00231">
    <property type="entry name" value="small_GTP"/>
    <property type="match status" value="1"/>
</dbReference>
<dbReference type="AlphaFoldDB" id="A0A421F1G5"/>
<dbReference type="GO" id="GO:0003924">
    <property type="term" value="F:GTPase activity"/>
    <property type="evidence" value="ECO:0007669"/>
    <property type="project" value="InterPro"/>
</dbReference>
<evidence type="ECO:0000313" key="7">
    <source>
        <dbReference type="Proteomes" id="UP000285883"/>
    </source>
</evidence>
<dbReference type="EMBL" id="MAYM02001550">
    <property type="protein sequence ID" value="RLN14752.1"/>
    <property type="molecule type" value="Genomic_DNA"/>
</dbReference>
<dbReference type="PRINTS" id="PR00449">
    <property type="entry name" value="RASTRNSFRMNG"/>
</dbReference>
<evidence type="ECO:0000256" key="3">
    <source>
        <dbReference type="ARBA" id="ARBA00023134"/>
    </source>
</evidence>
<dbReference type="SMART" id="SM00175">
    <property type="entry name" value="RAB"/>
    <property type="match status" value="1"/>
</dbReference>
<proteinExistence type="inferred from homology"/>
<comment type="caution">
    <text evidence="6">The sequence shown here is derived from an EMBL/GenBank/DDBJ whole genome shotgun (WGS) entry which is preliminary data.</text>
</comment>
<keyword evidence="2" id="KW-0547">Nucleotide-binding</keyword>
<dbReference type="PROSITE" id="PS51419">
    <property type="entry name" value="RAB"/>
    <property type="match status" value="1"/>
</dbReference>
<sequence>MASSLSAPGDHLFKLVLIGDSGVGKSCLLLRFADDAFTESYITTIGVDFRFRTVKIDNKTVKLQIVRDVPVTRVLWDTAGQERFRTITSAYYRGADGIIMVYDVTSQESFDHVNDWLNEVNRYASEGTCKLLVGNKSDISDNKAVSYETAKVFADSLSIPFLETSAKNAQNVEEAFLTMASELITIREMVGDANRPAGTKVSFIFFRFSLGCCLSLITGFI</sequence>
<evidence type="ECO:0000256" key="2">
    <source>
        <dbReference type="ARBA" id="ARBA00022741"/>
    </source>
</evidence>
<dbReference type="SMART" id="SM00174">
    <property type="entry name" value="RHO"/>
    <property type="match status" value="1"/>
</dbReference>
<dbReference type="InterPro" id="IPR057289">
    <property type="entry name" value="Rab1/Ypt1"/>
</dbReference>
<dbReference type="SUPFAM" id="SSF52540">
    <property type="entry name" value="P-loop containing nucleoside triphosphate hydrolases"/>
    <property type="match status" value="1"/>
</dbReference>
<name>A0A421F1G5_9STRA</name>
<evidence type="ECO:0000256" key="1">
    <source>
        <dbReference type="ARBA" id="ARBA00006270"/>
    </source>
</evidence>
<gene>
    <name evidence="6" type="ORF">BBI17_002027</name>
</gene>
<dbReference type="GO" id="GO:0005525">
    <property type="term" value="F:GTP binding"/>
    <property type="evidence" value="ECO:0007669"/>
    <property type="project" value="UniProtKB-KW"/>
</dbReference>
<evidence type="ECO:0000313" key="6">
    <source>
        <dbReference type="EMBL" id="RLN14752.1"/>
    </source>
</evidence>
<dbReference type="Proteomes" id="UP000285883">
    <property type="component" value="Unassembled WGS sequence"/>
</dbReference>
<dbReference type="PROSITE" id="PS51421">
    <property type="entry name" value="RAS"/>
    <property type="match status" value="1"/>
</dbReference>
<dbReference type="SMART" id="SM00173">
    <property type="entry name" value="RAS"/>
    <property type="match status" value="1"/>
</dbReference>
<dbReference type="CDD" id="cd01869">
    <property type="entry name" value="Rab1_Ypt1"/>
    <property type="match status" value="1"/>
</dbReference>
<reference evidence="6 7" key="1">
    <citation type="submission" date="2018-07" db="EMBL/GenBank/DDBJ databases">
        <title>Genome sequencing of oomycete isolates from Chile give support for New Zealand origin for Phytophthora kernoviae and make available the first Nothophytophthora sp. genome.</title>
        <authorList>
            <person name="Studholme D.J."/>
            <person name="Sanfuentes E."/>
            <person name="Panda P."/>
            <person name="Hill R."/>
            <person name="Sambles C."/>
            <person name="Grant M."/>
            <person name="Williams N.M."/>
            <person name="Mcdougal R.L."/>
        </authorList>
    </citation>
    <scope>NUCLEOTIDE SEQUENCE [LARGE SCALE GENOMIC DNA]</scope>
    <source>
        <strain evidence="6">Chile2</strain>
    </source>
</reference>
<keyword evidence="4" id="KW-0449">Lipoprotein</keyword>
<organism evidence="6 7">
    <name type="scientific">Phytophthora kernoviae</name>
    <dbReference type="NCBI Taxonomy" id="325452"/>
    <lineage>
        <taxon>Eukaryota</taxon>
        <taxon>Sar</taxon>
        <taxon>Stramenopiles</taxon>
        <taxon>Oomycota</taxon>
        <taxon>Peronosporomycetes</taxon>
        <taxon>Peronosporales</taxon>
        <taxon>Peronosporaceae</taxon>
        <taxon>Phytophthora</taxon>
    </lineage>
</organism>
<dbReference type="InterPro" id="IPR050227">
    <property type="entry name" value="Rab"/>
</dbReference>
<dbReference type="PROSITE" id="PS51420">
    <property type="entry name" value="RHO"/>
    <property type="match status" value="1"/>
</dbReference>
<dbReference type="InterPro" id="IPR001806">
    <property type="entry name" value="Small_GTPase"/>
</dbReference>
<evidence type="ECO:0000256" key="5">
    <source>
        <dbReference type="ARBA" id="ARBA00023289"/>
    </source>
</evidence>
<dbReference type="PANTHER" id="PTHR47977">
    <property type="entry name" value="RAS-RELATED PROTEIN RAB"/>
    <property type="match status" value="1"/>
</dbReference>
<dbReference type="InterPro" id="IPR005225">
    <property type="entry name" value="Small_GTP-bd"/>
</dbReference>
<dbReference type="SMART" id="SM00176">
    <property type="entry name" value="RAN"/>
    <property type="match status" value="1"/>
</dbReference>
<comment type="similarity">
    <text evidence="1">Belongs to the small GTPase superfamily. Rab family.</text>
</comment>
<dbReference type="Pfam" id="PF00071">
    <property type="entry name" value="Ras"/>
    <property type="match status" value="1"/>
</dbReference>
<keyword evidence="5" id="KW-0636">Prenylation</keyword>
<evidence type="ECO:0000256" key="4">
    <source>
        <dbReference type="ARBA" id="ARBA00023288"/>
    </source>
</evidence>